<protein>
    <recommendedName>
        <fullName evidence="4">Major facilitator superfamily (MFS) profile domain-containing protein</fullName>
    </recommendedName>
</protein>
<evidence type="ECO:0000313" key="5">
    <source>
        <dbReference type="EMBL" id="WFD24528.1"/>
    </source>
</evidence>
<dbReference type="InterPro" id="IPR011701">
    <property type="entry name" value="MFS"/>
</dbReference>
<dbReference type="PANTHER" id="PTHR11360">
    <property type="entry name" value="MONOCARBOXYLATE TRANSPORTER"/>
    <property type="match status" value="1"/>
</dbReference>
<dbReference type="AlphaFoldDB" id="A0AAF0EHH4"/>
<feature type="transmembrane region" description="Helical" evidence="3">
    <location>
        <begin position="325"/>
        <end position="347"/>
    </location>
</feature>
<feature type="transmembrane region" description="Helical" evidence="3">
    <location>
        <begin position="35"/>
        <end position="54"/>
    </location>
</feature>
<organism evidence="5 6">
    <name type="scientific">Malassezia equina</name>
    <dbReference type="NCBI Taxonomy" id="1381935"/>
    <lineage>
        <taxon>Eukaryota</taxon>
        <taxon>Fungi</taxon>
        <taxon>Dikarya</taxon>
        <taxon>Basidiomycota</taxon>
        <taxon>Ustilaginomycotina</taxon>
        <taxon>Malasseziomycetes</taxon>
        <taxon>Malasseziales</taxon>
        <taxon>Malasseziaceae</taxon>
        <taxon>Malassezia</taxon>
    </lineage>
</organism>
<feature type="transmembrane region" description="Helical" evidence="3">
    <location>
        <begin position="125"/>
        <end position="148"/>
    </location>
</feature>
<proteinExistence type="inferred from homology"/>
<feature type="transmembrane region" description="Helical" evidence="3">
    <location>
        <begin position="192"/>
        <end position="213"/>
    </location>
</feature>
<keyword evidence="3" id="KW-1133">Transmembrane helix</keyword>
<name>A0AAF0EHH4_9BASI</name>
<feature type="transmembrane region" description="Helical" evidence="3">
    <location>
        <begin position="100"/>
        <end position="119"/>
    </location>
</feature>
<dbReference type="Proteomes" id="UP001214415">
    <property type="component" value="Chromosome 6"/>
</dbReference>
<feature type="transmembrane region" description="Helical" evidence="3">
    <location>
        <begin position="392"/>
        <end position="411"/>
    </location>
</feature>
<feature type="transmembrane region" description="Helical" evidence="3">
    <location>
        <begin position="272"/>
        <end position="292"/>
    </location>
</feature>
<dbReference type="PANTHER" id="PTHR11360:SF130">
    <property type="entry name" value="MAJOR FACILITATOR SUPERFAMILY (MFS) PROFILE DOMAIN-CONTAINING PROTEIN-RELATED"/>
    <property type="match status" value="1"/>
</dbReference>
<evidence type="ECO:0000256" key="2">
    <source>
        <dbReference type="ARBA" id="ARBA00006727"/>
    </source>
</evidence>
<evidence type="ECO:0000256" key="1">
    <source>
        <dbReference type="ARBA" id="ARBA00004141"/>
    </source>
</evidence>
<feature type="transmembrane region" description="Helical" evidence="3">
    <location>
        <begin position="299"/>
        <end position="319"/>
    </location>
</feature>
<feature type="domain" description="Major facilitator superfamily (MFS) profile" evidence="4">
    <location>
        <begin position="37"/>
        <end position="416"/>
    </location>
</feature>
<gene>
    <name evidence="5" type="ORF">MEQU1_003230</name>
</gene>
<dbReference type="EMBL" id="CP119905">
    <property type="protein sequence ID" value="WFD24528.1"/>
    <property type="molecule type" value="Genomic_DNA"/>
</dbReference>
<keyword evidence="3" id="KW-0472">Membrane</keyword>
<evidence type="ECO:0000259" key="4">
    <source>
        <dbReference type="PROSITE" id="PS50850"/>
    </source>
</evidence>
<feature type="transmembrane region" description="Helical" evidence="3">
    <location>
        <begin position="74"/>
        <end position="93"/>
    </location>
</feature>
<dbReference type="GO" id="GO:0022857">
    <property type="term" value="F:transmembrane transporter activity"/>
    <property type="evidence" value="ECO:0007669"/>
    <property type="project" value="InterPro"/>
</dbReference>
<sequence length="423" mass="45777">MYRAASPSSSLDKEVVLEKQILETEEYSPDGGLRGWLQVLGAHLLVFNGWGYLTSFGIFEPYYVSSLNHSPSDIAWIGSIQILFLFGMSIVAGRASDAGYARPMILLGVCLQVIGVFTTSVCKEYWQVLLAQGVCQGIGNGIAFTPAYSVVASYFKRNRVMAMCATSCGTSSGGLIFPAIAETLLPSIGFGWTVRVMGFVILFNGIVACLLIRPHVPPRRSGPLVEWTAFKDPIFALYTLGSFFAFWGNFVAFFFVRTFAQEKFQADDSTTFNLLLVMNGIGFPGRIIPAIIADRIGPINSVIPAMIILGILTGCWMAVKSMSGMWAFVVFYGLFSAAMMGLAPASVPSLSPHISKNGMLIGLFFSVASLAGLSGTPIAGRLITIENGKFTGAQAFGCVSFLVGAMFVYMARHMHKKSEMNKM</sequence>
<feature type="transmembrane region" description="Helical" evidence="3">
    <location>
        <begin position="234"/>
        <end position="260"/>
    </location>
</feature>
<evidence type="ECO:0000256" key="3">
    <source>
        <dbReference type="SAM" id="Phobius"/>
    </source>
</evidence>
<keyword evidence="3" id="KW-0812">Transmembrane</keyword>
<feature type="transmembrane region" description="Helical" evidence="3">
    <location>
        <begin position="359"/>
        <end position="380"/>
    </location>
</feature>
<dbReference type="InterPro" id="IPR050327">
    <property type="entry name" value="Proton-linked_MCT"/>
</dbReference>
<evidence type="ECO:0000313" key="6">
    <source>
        <dbReference type="Proteomes" id="UP001214415"/>
    </source>
</evidence>
<dbReference type="SUPFAM" id="SSF103473">
    <property type="entry name" value="MFS general substrate transporter"/>
    <property type="match status" value="1"/>
</dbReference>
<dbReference type="Gene3D" id="1.20.1250.20">
    <property type="entry name" value="MFS general substrate transporter like domains"/>
    <property type="match status" value="2"/>
</dbReference>
<feature type="transmembrane region" description="Helical" evidence="3">
    <location>
        <begin position="160"/>
        <end position="180"/>
    </location>
</feature>
<comment type="similarity">
    <text evidence="2">Belongs to the major facilitator superfamily. Monocarboxylate porter (TC 2.A.1.13) family.</text>
</comment>
<dbReference type="Pfam" id="PF07690">
    <property type="entry name" value="MFS_1"/>
    <property type="match status" value="1"/>
</dbReference>
<dbReference type="InterPro" id="IPR036259">
    <property type="entry name" value="MFS_trans_sf"/>
</dbReference>
<dbReference type="InterPro" id="IPR020846">
    <property type="entry name" value="MFS_dom"/>
</dbReference>
<comment type="subcellular location">
    <subcellularLocation>
        <location evidence="1">Membrane</location>
        <topology evidence="1">Multi-pass membrane protein</topology>
    </subcellularLocation>
</comment>
<reference evidence="5" key="1">
    <citation type="submission" date="2023-03" db="EMBL/GenBank/DDBJ databases">
        <title>Mating type loci evolution in Malassezia.</title>
        <authorList>
            <person name="Coelho M.A."/>
        </authorList>
    </citation>
    <scope>NUCLEOTIDE SEQUENCE</scope>
    <source>
        <strain evidence="5">CBS 12830</strain>
    </source>
</reference>
<keyword evidence="6" id="KW-1185">Reference proteome</keyword>
<dbReference type="PROSITE" id="PS50850">
    <property type="entry name" value="MFS"/>
    <property type="match status" value="1"/>
</dbReference>
<accession>A0AAF0EHH4</accession>
<dbReference type="GO" id="GO:0016020">
    <property type="term" value="C:membrane"/>
    <property type="evidence" value="ECO:0007669"/>
    <property type="project" value="UniProtKB-SubCell"/>
</dbReference>